<name>A0A6J5SY33_9CAUD</name>
<dbReference type="InterPro" id="IPR006944">
    <property type="entry name" value="Phage/GTA_portal"/>
</dbReference>
<evidence type="ECO:0000256" key="1">
    <source>
        <dbReference type="ARBA" id="ARBA00022950"/>
    </source>
</evidence>
<dbReference type="Gene3D" id="1.20.1270.210">
    <property type="match status" value="1"/>
</dbReference>
<dbReference type="EMBL" id="LR797490">
    <property type="protein sequence ID" value="CAB4220413.1"/>
    <property type="molecule type" value="Genomic_DNA"/>
</dbReference>
<sequence>MRFLTRLFNSQKRHADTSEGWSNFLGDARSATGISVNPDTAMRSSAVLSCVRVLAETVAGLPFITYRRTANGRERDTSLSIFQLLQARPNRYQTAFEFREMMMAHCLLRGNAYAQKVLDNRGNVTELVPLNPTRVTPILTLTGDVVYEVKTLNYETINLRAEDVFHLKGLATDGIVGVSPIGYARETVGLALAAEEFGARLFANDAKPGGILEHPGKLSDEAHNRLKQSWQTAHSGLQNAHKVAVLEEGMRWQRIGVSNTDSQFIESRKFQIEEIARIFRVPPHLIGHLEHATFSNIEHQALDFVQHTLLPWLRRWEQAITSRLFSDGERQTHYCEFLIEGLLRGDTQSRYSAYAVGRQWGWLSADDVRRLENMEPLPNQAGEKYLIPLNMIDAAAPLPAPAPVAEPMQQQRAIFLNPIIEQLVEKYAERVARNKKSVISQETIIIDGLLPTLRAYLNAAGKPGDDKTARAVASAFVEQWHNGTMDTLDSKVDGLILLLNSVEGMQNEQ</sequence>
<evidence type="ECO:0000256" key="2">
    <source>
        <dbReference type="ARBA" id="ARBA00023009"/>
    </source>
</evidence>
<keyword evidence="2" id="KW-1162">Viral penetration into host cytoplasm</keyword>
<evidence type="ECO:0000313" key="4">
    <source>
        <dbReference type="EMBL" id="CAB4220413.1"/>
    </source>
</evidence>
<dbReference type="Gene3D" id="3.30.1120.70">
    <property type="match status" value="1"/>
</dbReference>
<protein>
    <submittedName>
        <fullName evidence="4">COG4695 Phage-related protein</fullName>
    </submittedName>
</protein>
<keyword evidence="2" id="KW-1160">Virus entry into host cell</keyword>
<dbReference type="InterPro" id="IPR006427">
    <property type="entry name" value="Portal_HK97"/>
</dbReference>
<dbReference type="NCBIfam" id="TIGR01537">
    <property type="entry name" value="portal_HK97"/>
    <property type="match status" value="1"/>
</dbReference>
<keyword evidence="1" id="KW-0118">Viral capsid assembly</keyword>
<keyword evidence="2" id="KW-1171">Viral genome ejection through host cell envelope</keyword>
<evidence type="ECO:0000256" key="3">
    <source>
        <dbReference type="ARBA" id="ARBA00023219"/>
    </source>
</evidence>
<reference evidence="4" key="1">
    <citation type="submission" date="2020-05" db="EMBL/GenBank/DDBJ databases">
        <authorList>
            <person name="Chiriac C."/>
            <person name="Salcher M."/>
            <person name="Ghai R."/>
            <person name="Kavagutti S V."/>
        </authorList>
    </citation>
    <scope>NUCLEOTIDE SEQUENCE</scope>
</reference>
<gene>
    <name evidence="4" type="ORF">UFOVP1625_26</name>
</gene>
<proteinExistence type="predicted"/>
<keyword evidence="3" id="KW-0231">Viral genome packaging</keyword>
<dbReference type="Pfam" id="PF04860">
    <property type="entry name" value="Phage_portal"/>
    <property type="match status" value="1"/>
</dbReference>
<organism evidence="4">
    <name type="scientific">uncultured Caudovirales phage</name>
    <dbReference type="NCBI Taxonomy" id="2100421"/>
    <lineage>
        <taxon>Viruses</taxon>
        <taxon>Duplodnaviria</taxon>
        <taxon>Heunggongvirae</taxon>
        <taxon>Uroviricota</taxon>
        <taxon>Caudoviricetes</taxon>
        <taxon>Peduoviridae</taxon>
        <taxon>Maltschvirus</taxon>
        <taxon>Maltschvirus maltsch</taxon>
    </lineage>
</organism>
<keyword evidence="1" id="KW-1188">Viral release from host cell</keyword>
<accession>A0A6J5SY33</accession>
<dbReference type="Gene3D" id="3.40.140.120">
    <property type="match status" value="1"/>
</dbReference>